<evidence type="ECO:0000313" key="1">
    <source>
        <dbReference type="Proteomes" id="UP000050795"/>
    </source>
</evidence>
<protein>
    <submittedName>
        <fullName evidence="2">Uncharacterized protein</fullName>
    </submittedName>
</protein>
<dbReference type="AlphaFoldDB" id="A0AA85JZ78"/>
<dbReference type="Proteomes" id="UP000050795">
    <property type="component" value="Unassembled WGS sequence"/>
</dbReference>
<reference evidence="2" key="2">
    <citation type="submission" date="2023-11" db="UniProtKB">
        <authorList>
            <consortium name="WormBaseParasite"/>
        </authorList>
    </citation>
    <scope>IDENTIFICATION</scope>
</reference>
<name>A0AA85JZ78_TRIRE</name>
<reference evidence="1" key="1">
    <citation type="submission" date="2022-06" db="EMBL/GenBank/DDBJ databases">
        <authorList>
            <person name="Berger JAMES D."/>
            <person name="Berger JAMES D."/>
        </authorList>
    </citation>
    <scope>NUCLEOTIDE SEQUENCE [LARGE SCALE GENOMIC DNA]</scope>
</reference>
<accession>A0AA85JZ78</accession>
<evidence type="ECO:0000313" key="2">
    <source>
        <dbReference type="WBParaSite" id="TREG1_50930.1"/>
    </source>
</evidence>
<sequence>MEAIYLILARFVISMTTRRRRSSSLSTISNSFTSDDEDFWSASSSRKTSRESEYKKKISLSTVQSTSELRVISSSRVANEIEYSHETLCNYNEPQTVRESRANSVQIESLMCRKQSVSLPGFHEGLNSGKLVSRLSLVGDELEESLKKLSGSQNASTRRWSIFDSFVSKPE</sequence>
<dbReference type="WBParaSite" id="TREG1_50930.1">
    <property type="protein sequence ID" value="TREG1_50930.1"/>
    <property type="gene ID" value="TREG1_50930"/>
</dbReference>
<proteinExistence type="predicted"/>
<keyword evidence="1" id="KW-1185">Reference proteome</keyword>
<organism evidence="1 2">
    <name type="scientific">Trichobilharzia regenti</name>
    <name type="common">Nasal bird schistosome</name>
    <dbReference type="NCBI Taxonomy" id="157069"/>
    <lineage>
        <taxon>Eukaryota</taxon>
        <taxon>Metazoa</taxon>
        <taxon>Spiralia</taxon>
        <taxon>Lophotrochozoa</taxon>
        <taxon>Platyhelminthes</taxon>
        <taxon>Trematoda</taxon>
        <taxon>Digenea</taxon>
        <taxon>Strigeidida</taxon>
        <taxon>Schistosomatoidea</taxon>
        <taxon>Schistosomatidae</taxon>
        <taxon>Trichobilharzia</taxon>
    </lineage>
</organism>